<reference evidence="1" key="1">
    <citation type="submission" date="2021-12" db="EMBL/GenBank/DDBJ databases">
        <title>Prjna785345.</title>
        <authorList>
            <person name="Rujirawat T."/>
            <person name="Krajaejun T."/>
        </authorList>
    </citation>
    <scope>NUCLEOTIDE SEQUENCE</scope>
    <source>
        <strain evidence="1">Pi057C3</strain>
    </source>
</reference>
<evidence type="ECO:0000313" key="2">
    <source>
        <dbReference type="Proteomes" id="UP001209570"/>
    </source>
</evidence>
<sequence length="83" mass="9793">MEDLKQATLDSKATIEAIVLIDFKMKLEPLYYREKTVEHYGKRGMTWHGALVQYFEYQEGQDGFEPEVINQKLYYDHLSTGDK</sequence>
<gene>
    <name evidence="1" type="ORF">P43SY_011890</name>
</gene>
<comment type="caution">
    <text evidence="1">The sequence shown here is derived from an EMBL/GenBank/DDBJ whole genome shotgun (WGS) entry which is preliminary data.</text>
</comment>
<protein>
    <submittedName>
        <fullName evidence="1">Uncharacterized protein</fullName>
    </submittedName>
</protein>
<organism evidence="1 2">
    <name type="scientific">Pythium insidiosum</name>
    <name type="common">Pythiosis disease agent</name>
    <dbReference type="NCBI Taxonomy" id="114742"/>
    <lineage>
        <taxon>Eukaryota</taxon>
        <taxon>Sar</taxon>
        <taxon>Stramenopiles</taxon>
        <taxon>Oomycota</taxon>
        <taxon>Peronosporomycetes</taxon>
        <taxon>Pythiales</taxon>
        <taxon>Pythiaceae</taxon>
        <taxon>Pythium</taxon>
    </lineage>
</organism>
<dbReference type="Proteomes" id="UP001209570">
    <property type="component" value="Unassembled WGS sequence"/>
</dbReference>
<dbReference type="AlphaFoldDB" id="A0AAD5Q4I4"/>
<dbReference type="EMBL" id="JAKCXM010003769">
    <property type="protein sequence ID" value="KAJ0389468.1"/>
    <property type="molecule type" value="Genomic_DNA"/>
</dbReference>
<evidence type="ECO:0000313" key="1">
    <source>
        <dbReference type="EMBL" id="KAJ0389468.1"/>
    </source>
</evidence>
<name>A0AAD5Q4I4_PYTIN</name>
<proteinExistence type="predicted"/>
<accession>A0AAD5Q4I4</accession>
<keyword evidence="2" id="KW-1185">Reference proteome</keyword>